<dbReference type="RefSeq" id="WP_236863521.1">
    <property type="nucleotide sequence ID" value="NZ_BAABAZ010000004.1"/>
</dbReference>
<comment type="catalytic activity">
    <reaction evidence="8 9">
        <text>prephenate + H(+) = 3-phenylpyruvate + CO2 + H2O</text>
        <dbReference type="Rhea" id="RHEA:21648"/>
        <dbReference type="ChEBI" id="CHEBI:15377"/>
        <dbReference type="ChEBI" id="CHEBI:15378"/>
        <dbReference type="ChEBI" id="CHEBI:16526"/>
        <dbReference type="ChEBI" id="CHEBI:18005"/>
        <dbReference type="ChEBI" id="CHEBI:29934"/>
        <dbReference type="EC" id="4.2.1.51"/>
    </reaction>
</comment>
<organism evidence="13 14">
    <name type="scientific">Brevibacterium daeguense</name>
    <dbReference type="NCBI Taxonomy" id="909936"/>
    <lineage>
        <taxon>Bacteria</taxon>
        <taxon>Bacillati</taxon>
        <taxon>Actinomycetota</taxon>
        <taxon>Actinomycetes</taxon>
        <taxon>Micrococcales</taxon>
        <taxon>Brevibacteriaceae</taxon>
        <taxon>Brevibacterium</taxon>
    </lineage>
</organism>
<feature type="region of interest" description="Disordered" evidence="10">
    <location>
        <begin position="142"/>
        <end position="164"/>
    </location>
</feature>
<dbReference type="PIRSF" id="PIRSF001500">
    <property type="entry name" value="Chor_mut_pdt_Ppr"/>
    <property type="match status" value="1"/>
</dbReference>
<accession>A0ABP8EHM4</accession>
<dbReference type="SUPFAM" id="SSF55021">
    <property type="entry name" value="ACT-like"/>
    <property type="match status" value="1"/>
</dbReference>
<evidence type="ECO:0000256" key="6">
    <source>
        <dbReference type="ARBA" id="ARBA00023222"/>
    </source>
</evidence>
<feature type="domain" description="ACT" evidence="12">
    <location>
        <begin position="223"/>
        <end position="300"/>
    </location>
</feature>
<keyword evidence="5 9" id="KW-0057">Aromatic amino acid biosynthesis</keyword>
<evidence type="ECO:0000256" key="7">
    <source>
        <dbReference type="ARBA" id="ARBA00023239"/>
    </source>
</evidence>
<evidence type="ECO:0000313" key="13">
    <source>
        <dbReference type="EMBL" id="GAA4283462.1"/>
    </source>
</evidence>
<evidence type="ECO:0000256" key="10">
    <source>
        <dbReference type="SAM" id="MobiDB-lite"/>
    </source>
</evidence>
<dbReference type="Pfam" id="PF00800">
    <property type="entry name" value="PDT"/>
    <property type="match status" value="1"/>
</dbReference>
<evidence type="ECO:0000256" key="4">
    <source>
        <dbReference type="ARBA" id="ARBA00022605"/>
    </source>
</evidence>
<evidence type="ECO:0000259" key="11">
    <source>
        <dbReference type="PROSITE" id="PS51171"/>
    </source>
</evidence>
<dbReference type="Gene3D" id="3.40.190.10">
    <property type="entry name" value="Periplasmic binding protein-like II"/>
    <property type="match status" value="2"/>
</dbReference>
<dbReference type="InterPro" id="IPR018528">
    <property type="entry name" value="Preph_deHydtase_CS"/>
</dbReference>
<dbReference type="Pfam" id="PF01842">
    <property type="entry name" value="ACT"/>
    <property type="match status" value="1"/>
</dbReference>
<sequence>MTLAFGYLGPEATFTEAALIQLLEARGHTDAERVPMHNTEAAFDGLVNGRLDGAVVPIENSVEGGVPATLDALTSHGHLQIIAETLVHVKFVLCARPGTQLGDITTYSTHPHAEAQTRGWTARNLPGAHYLPASSTAAAARDLAPLPPGSDGQPAADAQPTGAGSAGDVRYQAAICPALAAERYGLEVLAEDIGDITGAVTRFVLVKLPGALPEPTGADKTTLVAQLASDRAGALLELLEQFSTRGVNLSRIESRPTGDGLGLYQFSIDAQGHLAEARVAEALAGVHRVARRLQFLGSYPEATGSRVFVAPHNTDESFAEAQAWLERIRSVGL</sequence>
<dbReference type="InterPro" id="IPR002912">
    <property type="entry name" value="ACT_dom"/>
</dbReference>
<dbReference type="Proteomes" id="UP001501586">
    <property type="component" value="Unassembled WGS sequence"/>
</dbReference>
<evidence type="ECO:0000313" key="14">
    <source>
        <dbReference type="Proteomes" id="UP001501586"/>
    </source>
</evidence>
<evidence type="ECO:0000256" key="9">
    <source>
        <dbReference type="RuleBase" id="RU361254"/>
    </source>
</evidence>
<keyword evidence="7 9" id="KW-0456">Lyase</keyword>
<evidence type="ECO:0000259" key="12">
    <source>
        <dbReference type="PROSITE" id="PS51671"/>
    </source>
</evidence>
<comment type="caution">
    <text evidence="13">The sequence shown here is derived from an EMBL/GenBank/DDBJ whole genome shotgun (WGS) entry which is preliminary data.</text>
</comment>
<dbReference type="InterPro" id="IPR001086">
    <property type="entry name" value="Preph_deHydtase"/>
</dbReference>
<dbReference type="PANTHER" id="PTHR21022">
    <property type="entry name" value="PREPHENATE DEHYDRATASE P PROTEIN"/>
    <property type="match status" value="1"/>
</dbReference>
<dbReference type="CDD" id="cd13632">
    <property type="entry name" value="PBP2_Aa-PDT_like"/>
    <property type="match status" value="1"/>
</dbReference>
<keyword evidence="14" id="KW-1185">Reference proteome</keyword>
<dbReference type="NCBIfam" id="NF008865">
    <property type="entry name" value="PRK11898.1"/>
    <property type="match status" value="1"/>
</dbReference>
<gene>
    <name evidence="9 13" type="primary">pheA</name>
    <name evidence="13" type="ORF">GCM10022261_09930</name>
</gene>
<dbReference type="PROSITE" id="PS00858">
    <property type="entry name" value="PREPHENATE_DEHYDR_2"/>
    <property type="match status" value="1"/>
</dbReference>
<evidence type="ECO:0000256" key="5">
    <source>
        <dbReference type="ARBA" id="ARBA00023141"/>
    </source>
</evidence>
<name>A0ABP8EHM4_9MICO</name>
<comment type="pathway">
    <text evidence="1 9">Amino-acid biosynthesis; L-phenylalanine biosynthesis; phenylpyruvate from prephenate: step 1/1.</text>
</comment>
<dbReference type="EMBL" id="BAABAZ010000004">
    <property type="protein sequence ID" value="GAA4283462.1"/>
    <property type="molecule type" value="Genomic_DNA"/>
</dbReference>
<dbReference type="PROSITE" id="PS00857">
    <property type="entry name" value="PREPHENATE_DEHYDR_1"/>
    <property type="match status" value="1"/>
</dbReference>
<evidence type="ECO:0000256" key="8">
    <source>
        <dbReference type="ARBA" id="ARBA00047848"/>
    </source>
</evidence>
<feature type="domain" description="Prephenate dehydratase" evidence="11">
    <location>
        <begin position="4"/>
        <end position="208"/>
    </location>
</feature>
<evidence type="ECO:0000256" key="2">
    <source>
        <dbReference type="ARBA" id="ARBA00013147"/>
    </source>
</evidence>
<dbReference type="PROSITE" id="PS51671">
    <property type="entry name" value="ACT"/>
    <property type="match status" value="1"/>
</dbReference>
<dbReference type="PROSITE" id="PS51171">
    <property type="entry name" value="PREPHENATE_DEHYDR_3"/>
    <property type="match status" value="1"/>
</dbReference>
<dbReference type="CDD" id="cd04905">
    <property type="entry name" value="ACT_CM-PDT"/>
    <property type="match status" value="1"/>
</dbReference>
<protein>
    <recommendedName>
        <fullName evidence="3 9">Prephenate dehydratase</fullName>
        <shortName evidence="9">PDT</shortName>
        <ecNumber evidence="2 9">4.2.1.51</ecNumber>
    </recommendedName>
</protein>
<reference evidence="14" key="1">
    <citation type="journal article" date="2019" name="Int. J. Syst. Evol. Microbiol.">
        <title>The Global Catalogue of Microorganisms (GCM) 10K type strain sequencing project: providing services to taxonomists for standard genome sequencing and annotation.</title>
        <authorList>
            <consortium name="The Broad Institute Genomics Platform"/>
            <consortium name="The Broad Institute Genome Sequencing Center for Infectious Disease"/>
            <person name="Wu L."/>
            <person name="Ma J."/>
        </authorList>
    </citation>
    <scope>NUCLEOTIDE SEQUENCE [LARGE SCALE GENOMIC DNA]</scope>
    <source>
        <strain evidence="14">JCM 17458</strain>
    </source>
</reference>
<keyword evidence="6 9" id="KW-0584">Phenylalanine biosynthesis</keyword>
<dbReference type="PANTHER" id="PTHR21022:SF19">
    <property type="entry name" value="PREPHENATE DEHYDRATASE-RELATED"/>
    <property type="match status" value="1"/>
</dbReference>
<dbReference type="InterPro" id="IPR045865">
    <property type="entry name" value="ACT-like_dom_sf"/>
</dbReference>
<dbReference type="InterPro" id="IPR008242">
    <property type="entry name" value="Chor_mutase/pphenate_deHydtase"/>
</dbReference>
<evidence type="ECO:0000256" key="1">
    <source>
        <dbReference type="ARBA" id="ARBA00004741"/>
    </source>
</evidence>
<keyword evidence="4 9" id="KW-0028">Amino-acid biosynthesis</keyword>
<dbReference type="SUPFAM" id="SSF53850">
    <property type="entry name" value="Periplasmic binding protein-like II"/>
    <property type="match status" value="1"/>
</dbReference>
<dbReference type="Gene3D" id="3.30.70.260">
    <property type="match status" value="1"/>
</dbReference>
<proteinExistence type="predicted"/>
<dbReference type="EC" id="4.2.1.51" evidence="2 9"/>
<evidence type="ECO:0000256" key="3">
    <source>
        <dbReference type="ARBA" id="ARBA00021872"/>
    </source>
</evidence>